<dbReference type="Proteomes" id="UP000020492">
    <property type="component" value="Unassembled WGS sequence"/>
</dbReference>
<organism evidence="1 2">
    <name type="scientific">Deinococcus phoenicis</name>
    <dbReference type="NCBI Taxonomy" id="1476583"/>
    <lineage>
        <taxon>Bacteria</taxon>
        <taxon>Thermotogati</taxon>
        <taxon>Deinococcota</taxon>
        <taxon>Deinococci</taxon>
        <taxon>Deinococcales</taxon>
        <taxon>Deinococcaceae</taxon>
        <taxon>Deinococcus</taxon>
    </lineage>
</organism>
<dbReference type="PATRIC" id="fig|1476583.3.peg.2545"/>
<keyword evidence="2" id="KW-1185">Reference proteome</keyword>
<name>A0A016QMV2_9DEIO</name>
<evidence type="ECO:0000313" key="1">
    <source>
        <dbReference type="EMBL" id="EYB67403.1"/>
    </source>
</evidence>
<dbReference type="EMBL" id="JHAC01000040">
    <property type="protein sequence ID" value="EYB67403.1"/>
    <property type="molecule type" value="Genomic_DNA"/>
</dbReference>
<sequence>MLPTADEVRDERPLTPGAARLWAILHALALFVARHRGHARTPDTVTFHLPAVILAALVGYSERHLYRLADELRLAGLIDERGHVAQVGKLRRYDGTLWQVALRPDARPRLRWWDFQHDWRPDYADEYHGEKGAWREVQSVMSEPLTLEGKTGRLLALAQTWAAATRTPKSPAEGGSDMRAGAGLRGVAERLPGLLGLHPRHRHREVSRLAAELADTLNEPGRFRQWCAAIYAALNAENEQRPGLNALALALLRLSADMAEGAPWRTPGAVLAARLR</sequence>
<reference evidence="1 2" key="1">
    <citation type="submission" date="2014-03" db="EMBL/GenBank/DDBJ databases">
        <title>Draft genome sequence of Deinococcus phoenicis 1P10ME.</title>
        <authorList>
            <person name="Stepanov V.G."/>
            <person name="Vaishampayan P."/>
            <person name="Venkateswaran K."/>
            <person name="Fox G.E."/>
        </authorList>
    </citation>
    <scope>NUCLEOTIDE SEQUENCE [LARGE SCALE GENOMIC DNA]</scope>
    <source>
        <strain evidence="1 2">1P10ME</strain>
    </source>
</reference>
<dbReference type="STRING" id="1476583.DEIPH_ctg042orf0002"/>
<dbReference type="OrthoDB" id="71675at2"/>
<dbReference type="RefSeq" id="WP_034358646.1">
    <property type="nucleotide sequence ID" value="NZ_JHAC01000040.1"/>
</dbReference>
<gene>
    <name evidence="1" type="ORF">DEIPH_ctg042orf0002</name>
</gene>
<proteinExistence type="predicted"/>
<comment type="caution">
    <text evidence="1">The sequence shown here is derived from an EMBL/GenBank/DDBJ whole genome shotgun (WGS) entry which is preliminary data.</text>
</comment>
<accession>A0A016QMV2</accession>
<dbReference type="AlphaFoldDB" id="A0A016QMV2"/>
<evidence type="ECO:0000313" key="2">
    <source>
        <dbReference type="Proteomes" id="UP000020492"/>
    </source>
</evidence>
<protein>
    <submittedName>
        <fullName evidence="1">Uncharacterized protein</fullName>
    </submittedName>
</protein>